<dbReference type="Proteomes" id="UP001500305">
    <property type="component" value="Unassembled WGS sequence"/>
</dbReference>
<keyword evidence="2" id="KW-1185">Reference proteome</keyword>
<proteinExistence type="predicted"/>
<dbReference type="EMBL" id="BAAATR010000031">
    <property type="protein sequence ID" value="GAA2264532.1"/>
    <property type="molecule type" value="Genomic_DNA"/>
</dbReference>
<reference evidence="2" key="1">
    <citation type="journal article" date="2019" name="Int. J. Syst. Evol. Microbiol.">
        <title>The Global Catalogue of Microorganisms (GCM) 10K type strain sequencing project: providing services to taxonomists for standard genome sequencing and annotation.</title>
        <authorList>
            <consortium name="The Broad Institute Genomics Platform"/>
            <consortium name="The Broad Institute Genome Sequencing Center for Infectious Disease"/>
            <person name="Wu L."/>
            <person name="Ma J."/>
        </authorList>
    </citation>
    <scope>NUCLEOTIDE SEQUENCE [LARGE SCALE GENOMIC DNA]</scope>
    <source>
        <strain evidence="2">JCM 7356</strain>
    </source>
</reference>
<gene>
    <name evidence="1" type="ORF">GCM10010430_56460</name>
</gene>
<comment type="caution">
    <text evidence="1">The sequence shown here is derived from an EMBL/GenBank/DDBJ whole genome shotgun (WGS) entry which is preliminary data.</text>
</comment>
<evidence type="ECO:0000313" key="1">
    <source>
        <dbReference type="EMBL" id="GAA2264532.1"/>
    </source>
</evidence>
<evidence type="ECO:0000313" key="2">
    <source>
        <dbReference type="Proteomes" id="UP001500305"/>
    </source>
</evidence>
<sequence>MRPCPAGRTLIYMGDFITATVVFNFDRLVVGGTVYGREMPDMQVRREESWVHIRWDSQIHSFPTSMIACISWTEESS</sequence>
<protein>
    <submittedName>
        <fullName evidence="1">Uncharacterized protein</fullName>
    </submittedName>
</protein>
<organism evidence="1 2">
    <name type="scientific">Kitasatospora cystarginea</name>
    <dbReference type="NCBI Taxonomy" id="58350"/>
    <lineage>
        <taxon>Bacteria</taxon>
        <taxon>Bacillati</taxon>
        <taxon>Actinomycetota</taxon>
        <taxon>Actinomycetes</taxon>
        <taxon>Kitasatosporales</taxon>
        <taxon>Streptomycetaceae</taxon>
        <taxon>Kitasatospora</taxon>
    </lineage>
</organism>
<name>A0ABP5RNG1_9ACTN</name>
<accession>A0ABP5RNG1</accession>